<dbReference type="AlphaFoldDB" id="A0A4T0WVN6"/>
<keyword evidence="6" id="KW-0175">Coiled coil</keyword>
<evidence type="ECO:0000256" key="7">
    <source>
        <dbReference type="SAM" id="MobiDB-lite"/>
    </source>
</evidence>
<dbReference type="Pfam" id="PF16016">
    <property type="entry name" value="VASt"/>
    <property type="match status" value="1"/>
</dbReference>
<dbReference type="EMBL" id="SELW01000657">
    <property type="protein sequence ID" value="TID14907.1"/>
    <property type="molecule type" value="Genomic_DNA"/>
</dbReference>
<feature type="coiled-coil region" evidence="6">
    <location>
        <begin position="950"/>
        <end position="977"/>
    </location>
</feature>
<proteinExistence type="inferred from homology"/>
<keyword evidence="11" id="KW-1185">Reference proteome</keyword>
<evidence type="ECO:0000256" key="4">
    <source>
        <dbReference type="ARBA" id="ARBA00022989"/>
    </source>
</evidence>
<evidence type="ECO:0008006" key="12">
    <source>
        <dbReference type="Google" id="ProtNLM"/>
    </source>
</evidence>
<feature type="compositionally biased region" description="Basic and acidic residues" evidence="7">
    <location>
        <begin position="616"/>
        <end position="632"/>
    </location>
</feature>
<feature type="compositionally biased region" description="Basic residues" evidence="7">
    <location>
        <begin position="187"/>
        <end position="199"/>
    </location>
</feature>
<feature type="region of interest" description="Disordered" evidence="7">
    <location>
        <begin position="571"/>
        <end position="650"/>
    </location>
</feature>
<dbReference type="InterPro" id="IPR031968">
    <property type="entry name" value="VASt"/>
</dbReference>
<accession>A0A4T0WVN6</accession>
<feature type="region of interest" description="Disordered" evidence="7">
    <location>
        <begin position="240"/>
        <end position="264"/>
    </location>
</feature>
<comment type="subcellular location">
    <subcellularLocation>
        <location evidence="1">Membrane</location>
        <topology evidence="1">Single-pass membrane protein</topology>
    </subcellularLocation>
</comment>
<comment type="similarity">
    <text evidence="2">Belongs to the YSP2 family.</text>
</comment>
<organism evidence="10 11">
    <name type="scientific">Pichia inconspicua</name>
    <dbReference type="NCBI Taxonomy" id="52247"/>
    <lineage>
        <taxon>Eukaryota</taxon>
        <taxon>Fungi</taxon>
        <taxon>Dikarya</taxon>
        <taxon>Ascomycota</taxon>
        <taxon>Saccharomycotina</taxon>
        <taxon>Pichiomycetes</taxon>
        <taxon>Pichiales</taxon>
        <taxon>Pichiaceae</taxon>
        <taxon>Pichia</taxon>
    </lineage>
</organism>
<evidence type="ECO:0000256" key="2">
    <source>
        <dbReference type="ARBA" id="ARBA00006582"/>
    </source>
</evidence>
<feature type="region of interest" description="Disordered" evidence="7">
    <location>
        <begin position="131"/>
        <end position="221"/>
    </location>
</feature>
<evidence type="ECO:0000313" key="11">
    <source>
        <dbReference type="Proteomes" id="UP000307173"/>
    </source>
</evidence>
<name>A0A4T0WVN6_9ASCO</name>
<dbReference type="PANTHER" id="PTHR23319:SF36">
    <property type="entry name" value="MEMBRANE-ANCHORED LIPID-BINDING PROTEIN LAM4-RELATED"/>
    <property type="match status" value="1"/>
</dbReference>
<dbReference type="Pfam" id="PF02893">
    <property type="entry name" value="GRAM"/>
    <property type="match status" value="1"/>
</dbReference>
<evidence type="ECO:0000313" key="10">
    <source>
        <dbReference type="EMBL" id="TID14907.1"/>
    </source>
</evidence>
<dbReference type="InterPro" id="IPR011993">
    <property type="entry name" value="PH-like_dom_sf"/>
</dbReference>
<dbReference type="Proteomes" id="UP000307173">
    <property type="component" value="Unassembled WGS sequence"/>
</dbReference>
<gene>
    <name evidence="10" type="ORF">CANINC_004578</name>
</gene>
<dbReference type="GO" id="GO:0005789">
    <property type="term" value="C:endoplasmic reticulum membrane"/>
    <property type="evidence" value="ECO:0007669"/>
    <property type="project" value="TreeGrafter"/>
</dbReference>
<dbReference type="GO" id="GO:0032366">
    <property type="term" value="P:intracellular sterol transport"/>
    <property type="evidence" value="ECO:0007669"/>
    <property type="project" value="TreeGrafter"/>
</dbReference>
<evidence type="ECO:0000256" key="3">
    <source>
        <dbReference type="ARBA" id="ARBA00022692"/>
    </source>
</evidence>
<feature type="compositionally biased region" description="Polar residues" evidence="7">
    <location>
        <begin position="68"/>
        <end position="109"/>
    </location>
</feature>
<feature type="compositionally biased region" description="Basic and acidic residues" evidence="7">
    <location>
        <begin position="146"/>
        <end position="156"/>
    </location>
</feature>
<feature type="compositionally biased region" description="Polar residues" evidence="7">
    <location>
        <begin position="341"/>
        <end position="362"/>
    </location>
</feature>
<feature type="compositionally biased region" description="Basic residues" evidence="7">
    <location>
        <begin position="29"/>
        <end position="42"/>
    </location>
</feature>
<dbReference type="InterPro" id="IPR051482">
    <property type="entry name" value="Cholesterol_transport"/>
</dbReference>
<dbReference type="PROSITE" id="PS51783">
    <property type="entry name" value="PH_BEACH"/>
    <property type="match status" value="1"/>
</dbReference>
<evidence type="ECO:0000259" key="8">
    <source>
        <dbReference type="PROSITE" id="PS51778"/>
    </source>
</evidence>
<dbReference type="SMART" id="SM00568">
    <property type="entry name" value="GRAM"/>
    <property type="match status" value="1"/>
</dbReference>
<dbReference type="GO" id="GO:0032934">
    <property type="term" value="F:sterol binding"/>
    <property type="evidence" value="ECO:0007669"/>
    <property type="project" value="TreeGrafter"/>
</dbReference>
<dbReference type="SUPFAM" id="SSF50729">
    <property type="entry name" value="PH domain-like"/>
    <property type="match status" value="1"/>
</dbReference>
<dbReference type="Gene3D" id="2.30.29.30">
    <property type="entry name" value="Pleckstrin-homology domain (PH domain)/Phosphotyrosine-binding domain (PTB)"/>
    <property type="match status" value="1"/>
</dbReference>
<keyword evidence="4" id="KW-1133">Transmembrane helix</keyword>
<reference evidence="10 11" key="1">
    <citation type="journal article" date="2019" name="Front. Genet.">
        <title>Whole-Genome Sequencing of the Opportunistic Yeast Pathogen Candida inconspicua Uncovers Its Hybrid Origin.</title>
        <authorList>
            <person name="Mixao V."/>
            <person name="Hansen A.P."/>
            <person name="Saus E."/>
            <person name="Boekhout T."/>
            <person name="Lass-Florl C."/>
            <person name="Gabaldon T."/>
        </authorList>
    </citation>
    <scope>NUCLEOTIDE SEQUENCE [LARGE SCALE GENOMIC DNA]</scope>
    <source>
        <strain evidence="10 11">CBS 180</strain>
    </source>
</reference>
<feature type="compositionally biased region" description="Acidic residues" evidence="7">
    <location>
        <begin position="157"/>
        <end position="169"/>
    </location>
</feature>
<feature type="region of interest" description="Disordered" evidence="7">
    <location>
        <begin position="1"/>
        <end position="119"/>
    </location>
</feature>
<feature type="domain" description="VASt" evidence="8">
    <location>
        <begin position="657"/>
        <end position="823"/>
    </location>
</feature>
<evidence type="ECO:0000256" key="6">
    <source>
        <dbReference type="SAM" id="Coils"/>
    </source>
</evidence>
<dbReference type="OrthoDB" id="2162691at2759"/>
<dbReference type="PANTHER" id="PTHR23319">
    <property type="entry name" value="GRAM DOMAIN CONTAINING 1B, ISOFORM E"/>
    <property type="match status" value="1"/>
</dbReference>
<feature type="region of interest" description="Disordered" evidence="7">
    <location>
        <begin position="823"/>
        <end position="843"/>
    </location>
</feature>
<feature type="region of interest" description="Disordered" evidence="7">
    <location>
        <begin position="332"/>
        <end position="374"/>
    </location>
</feature>
<dbReference type="GO" id="GO:0032541">
    <property type="term" value="C:cortical endoplasmic reticulum"/>
    <property type="evidence" value="ECO:0007669"/>
    <property type="project" value="TreeGrafter"/>
</dbReference>
<keyword evidence="5" id="KW-0472">Membrane</keyword>
<dbReference type="GO" id="GO:0005886">
    <property type="term" value="C:plasma membrane"/>
    <property type="evidence" value="ECO:0007669"/>
    <property type="project" value="TreeGrafter"/>
</dbReference>
<dbReference type="GO" id="GO:0005739">
    <property type="term" value="C:mitochondrion"/>
    <property type="evidence" value="ECO:0007669"/>
    <property type="project" value="TreeGrafter"/>
</dbReference>
<evidence type="ECO:0000256" key="1">
    <source>
        <dbReference type="ARBA" id="ARBA00004167"/>
    </source>
</evidence>
<evidence type="ECO:0000259" key="9">
    <source>
        <dbReference type="PROSITE" id="PS51783"/>
    </source>
</evidence>
<protein>
    <recommendedName>
        <fullName evidence="12">VASt domain-containing protein</fullName>
    </recommendedName>
</protein>
<feature type="compositionally biased region" description="Polar residues" evidence="7">
    <location>
        <begin position="596"/>
        <end position="615"/>
    </location>
</feature>
<evidence type="ECO:0000256" key="5">
    <source>
        <dbReference type="ARBA" id="ARBA00023136"/>
    </source>
</evidence>
<dbReference type="GO" id="GO:0140268">
    <property type="term" value="C:endoplasmic reticulum-plasma membrane contact site"/>
    <property type="evidence" value="ECO:0007669"/>
    <property type="project" value="TreeGrafter"/>
</dbReference>
<dbReference type="CDD" id="cd13220">
    <property type="entry name" value="PH-GRAM_GRAMDC"/>
    <property type="match status" value="1"/>
</dbReference>
<dbReference type="PROSITE" id="PS51778">
    <property type="entry name" value="VAST"/>
    <property type="match status" value="1"/>
</dbReference>
<comment type="caution">
    <text evidence="10">The sequence shown here is derived from an EMBL/GenBank/DDBJ whole genome shotgun (WGS) entry which is preliminary data.</text>
</comment>
<dbReference type="InterPro" id="IPR004182">
    <property type="entry name" value="GRAM"/>
</dbReference>
<sequence length="979" mass="109920">MSLISSKTFRLKKNDRETTPDNSSDSPRKRTHTLSKLFKRRSNSFSSQNSESKKDSLKLPTINKRSSKTSFDNSSLARRGSTMSKSMSTPTGLSEQTTLDLSKSPQLPSVKSVKPRKTKLQELEAVRKKLIGAEGAHLPHILSKKSKNDDSDSDSEKDGEEELSDDTDSDEFKPSFAVTTDADNKSQTKRKSIGRKSHRPISSTPNASEDEDSNEPGVTQEHSGLFSTLMNTFNFKSATDLSQKRTEEADVDDTENPVASPAASTKSDILDSVSFIPIKKSLITTLGQGSLTLDSFPKNQTQLPMEEPENIVFDKSNNIKRLSQNETDIAPLQKNEANLPKSRTSKSVLSRKTMKSSLSSTFSEDEDGNTTQNAQSVPLIQSLSFKKKMKLPLSYKRQSTEYSLHSISSSPDDPTDANIPLIKKRDALFEKLEVKPPGDKRQDNFNQLFPNLPSDEILVDDFTCAYRKDILIHGKLYLTNHYICFHSNIIGMVTHLAIPLNSILKIQKRKTLGIPNAIEFSNLHNKYIFASFISRDQVYDLIHKVWRMNCINSNNSDLDVEEEELDSVYTDSINTTDDDDDEDDGESDPSDKRLSYSLSKQPTQNTSDTSFSDTENMVKDDGEENTDKKDDNTFNGIPMEGPKTHPETSIGYTIESGETKITDEVIKAPMGVVFSLLFGDDVTFMKNLLKVQKNFDIGDIPKFSNNKRVYRYVKPVNGGPVGPKQTKCIVEETIEKKDFDKYCLVVQSTESPDVPSGNSFKVRTKIFLSWAPNNSTRLFIVTMVVWTGKSWIKGAVERGAIYGQKDALATLVSELRKKIAAGGSADSKGKKSPKKSKEKIQEDVVEEPVEKEEIAAPPVEKSYLDIFMDQLDLKFILISILFVIVITDKFRSKPKNNGYELYTTDRMLMSESSLWEWIEQRERSSMNIDSIAASHRRTSLAEQAQNKMNKRELKDSIDIMEQQLSALKEKSAELEQSLL</sequence>
<feature type="domain" description="BEACH-type PH" evidence="9">
    <location>
        <begin position="452"/>
        <end position="546"/>
    </location>
</feature>
<keyword evidence="3" id="KW-0812">Transmembrane</keyword>
<dbReference type="InterPro" id="IPR023362">
    <property type="entry name" value="PH-BEACH_dom"/>
</dbReference>
<dbReference type="GO" id="GO:0120015">
    <property type="term" value="F:sterol transfer activity"/>
    <property type="evidence" value="ECO:0007669"/>
    <property type="project" value="TreeGrafter"/>
</dbReference>
<feature type="compositionally biased region" description="Acidic residues" evidence="7">
    <location>
        <begin position="576"/>
        <end position="588"/>
    </location>
</feature>